<dbReference type="GO" id="GO:0004151">
    <property type="term" value="F:dihydroorotase activity"/>
    <property type="evidence" value="ECO:0007669"/>
    <property type="project" value="UniProtKB-EC"/>
</dbReference>
<proteinExistence type="predicted"/>
<dbReference type="PIRSF" id="PIRSF039004">
    <property type="entry name" value="ADE_EF_0837"/>
    <property type="match status" value="1"/>
</dbReference>
<sequence length="365" mass="41060">MKLVLKNARLTDEQLFDIIIEGNRISKITKDYQGEGKVINLAGRYYVSCGWIDLHTHAFPKYKPYCANPDEIGYQTGVTTVVDAGSSGYEDINEFYELTRTCKTRVLSFLNVSRIGLKKIDELADLANLQFEPIKKAYQNYPNFIVGLKARMSASVVKGNGIKPLQIAKKFANKLDLPLMVHIGSEPPGIEEILDELEQGDIVTHCFNGKDNNIFRNQDQAVPQLQLALDRGVLLDIGHGTESFSFQTARKARRNQIRFDTISTDIYDKNKMEGPVYDMATTLTKLLYLDYCLEDIIKAVTEMPAKILKQEGLGKIEEGAIADLTIFEVQKKNITLIDSYGETVDFDKKIVPKSVVLGGEYIELK</sequence>
<accession>A0ABX7E4G3</accession>
<dbReference type="InterPro" id="IPR020043">
    <property type="entry name" value="Deacetylase_Atu3266-like"/>
</dbReference>
<dbReference type="NCBIfam" id="TIGR03583">
    <property type="entry name" value="EF_0837"/>
    <property type="match status" value="1"/>
</dbReference>
<dbReference type="RefSeq" id="WP_202779064.1">
    <property type="nucleotide sequence ID" value="NZ_CP065425.1"/>
</dbReference>
<dbReference type="SUPFAM" id="SSF51556">
    <property type="entry name" value="Metallo-dependent hydrolases"/>
    <property type="match status" value="1"/>
</dbReference>
<keyword evidence="1" id="KW-0378">Hydrolase</keyword>
<organism evidence="1 2">
    <name type="scientific">Heyndrickxia vini</name>
    <dbReference type="NCBI Taxonomy" id="1476025"/>
    <lineage>
        <taxon>Bacteria</taxon>
        <taxon>Bacillati</taxon>
        <taxon>Bacillota</taxon>
        <taxon>Bacilli</taxon>
        <taxon>Bacillales</taxon>
        <taxon>Bacillaceae</taxon>
        <taxon>Heyndrickxia</taxon>
    </lineage>
</organism>
<dbReference type="EC" id="3.5.2.3" evidence="1"/>
<dbReference type="InterPro" id="IPR011059">
    <property type="entry name" value="Metal-dep_hydrolase_composite"/>
</dbReference>
<dbReference type="Pfam" id="PF22647">
    <property type="entry name" value="EF_0837-like_N"/>
    <property type="match status" value="1"/>
</dbReference>
<reference evidence="1 2" key="1">
    <citation type="submission" date="2020-11" db="EMBL/GenBank/DDBJ databases">
        <title>Taxonomic evaluation of the Bacillus sporothermodurans group of bacteria based on whole genome sequences.</title>
        <authorList>
            <person name="Fiedler G."/>
            <person name="Herbstmann A.-D."/>
            <person name="Doll E."/>
            <person name="Wenning M."/>
            <person name="Brinks E."/>
            <person name="Kabisch J."/>
            <person name="Breitenwieser F."/>
            <person name="Lappann M."/>
            <person name="Boehnlein C."/>
            <person name="Franz C."/>
        </authorList>
    </citation>
    <scope>NUCLEOTIDE SEQUENCE [LARGE SCALE GENOMIC DNA]</scope>
    <source>
        <strain evidence="1 2">JCM 19841</strain>
    </source>
</reference>
<dbReference type="InterPro" id="IPR047601">
    <property type="entry name" value="EF_0837-like"/>
</dbReference>
<evidence type="ECO:0000313" key="2">
    <source>
        <dbReference type="Proteomes" id="UP000595691"/>
    </source>
</evidence>
<dbReference type="SUPFAM" id="SSF51338">
    <property type="entry name" value="Composite domain of metallo-dependent hydrolases"/>
    <property type="match status" value="1"/>
</dbReference>
<evidence type="ECO:0000313" key="1">
    <source>
        <dbReference type="EMBL" id="QQZ10120.1"/>
    </source>
</evidence>
<keyword evidence="2" id="KW-1185">Reference proteome</keyword>
<protein>
    <submittedName>
        <fullName evidence="1">Amidohydrolase/deacetylase family metallohydrolase</fullName>
        <ecNumber evidence="1">3.5.2.3</ecNumber>
    </submittedName>
</protein>
<dbReference type="Proteomes" id="UP000595691">
    <property type="component" value="Chromosome"/>
</dbReference>
<gene>
    <name evidence="1" type="ORF">I5776_03940</name>
</gene>
<dbReference type="InterPro" id="IPR032466">
    <property type="entry name" value="Metal_Hydrolase"/>
</dbReference>
<name>A0ABX7E4G3_9BACI</name>
<dbReference type="Gene3D" id="3.20.20.140">
    <property type="entry name" value="Metal-dependent hydrolases"/>
    <property type="match status" value="1"/>
</dbReference>
<dbReference type="PANTHER" id="PTHR42717">
    <property type="entry name" value="DIHYDROOROTASE-RELATED"/>
    <property type="match status" value="1"/>
</dbReference>
<dbReference type="Gene3D" id="2.30.40.10">
    <property type="entry name" value="Urease, subunit C, domain 1"/>
    <property type="match status" value="1"/>
</dbReference>
<dbReference type="PANTHER" id="PTHR42717:SF1">
    <property type="entry name" value="IMIDAZOLONEPROPIONASE AND RELATED AMIDOHYDROLASES"/>
    <property type="match status" value="1"/>
</dbReference>
<dbReference type="EMBL" id="CP065425">
    <property type="protein sequence ID" value="QQZ10120.1"/>
    <property type="molecule type" value="Genomic_DNA"/>
</dbReference>
<dbReference type="NCBIfam" id="NF006689">
    <property type="entry name" value="PRK09237.1"/>
    <property type="match status" value="1"/>
</dbReference>